<evidence type="ECO:0000259" key="5">
    <source>
        <dbReference type="Pfam" id="PF13458"/>
    </source>
</evidence>
<dbReference type="PANTHER" id="PTHR47235">
    <property type="entry name" value="BLR6548 PROTEIN"/>
    <property type="match status" value="1"/>
</dbReference>
<feature type="chain" id="PRO_5015769633" description="Leucine-binding protein domain-containing protein" evidence="4">
    <location>
        <begin position="25"/>
        <end position="428"/>
    </location>
</feature>
<comment type="caution">
    <text evidence="6">The sequence shown here is derived from an EMBL/GenBank/DDBJ whole genome shotgun (WGS) entry which is preliminary data.</text>
</comment>
<protein>
    <recommendedName>
        <fullName evidence="5">Leucine-binding protein domain-containing protein</fullName>
    </recommendedName>
</protein>
<keyword evidence="2 4" id="KW-0732">Signal</keyword>
<comment type="similarity">
    <text evidence="1">Belongs to the leucine-binding protein family.</text>
</comment>
<dbReference type="Gene3D" id="3.40.50.2300">
    <property type="match status" value="2"/>
</dbReference>
<dbReference type="AlphaFoldDB" id="A0A2U1K741"/>
<dbReference type="Pfam" id="PF13458">
    <property type="entry name" value="Peripla_BP_6"/>
    <property type="match status" value="1"/>
</dbReference>
<accession>A0A2U1K741</accession>
<organism evidence="6 7">
    <name type="scientific">Pueribacillus theae</name>
    <dbReference type="NCBI Taxonomy" id="2171751"/>
    <lineage>
        <taxon>Bacteria</taxon>
        <taxon>Bacillati</taxon>
        <taxon>Bacillota</taxon>
        <taxon>Bacilli</taxon>
        <taxon>Bacillales</taxon>
        <taxon>Bacillaceae</taxon>
        <taxon>Pueribacillus</taxon>
    </lineage>
</organism>
<evidence type="ECO:0000256" key="3">
    <source>
        <dbReference type="SAM" id="MobiDB-lite"/>
    </source>
</evidence>
<dbReference type="InterPro" id="IPR028081">
    <property type="entry name" value="Leu-bd"/>
</dbReference>
<proteinExistence type="inferred from homology"/>
<sequence>MKLGKRFVFFVAGLLLAIGLVACGGEKSNSGGNGADKKEDGDKKASEVAQGVTDDEIKVGHLGPQTGPTAIYDLIRKGADSYFKYVNENGGVNGRQIKFIAYDDQYQPAKTVQQAKKLVDEDKVFAMLGNVCTPCNTAAKDYYIEKGIPMIMISTGAKEFVDPPLKNYMGSSIMNYRVETKIMLDYAVKELGAKKIALAYQNDDYGKEGYEAVKEGVKDYDGVEIVVETPFLSTDTDLSSQAQKIDQAKPDTVFMISVPNPAANMKKALHKIGVKDINYFVSSVGADDNNLFELAGKEVWEGTYSAATLPKPEFAKDDEDVQLFVDRFKKDYPNDPTEGFSMVGWAAGQVFVEALEKTGDDLTWDNFLESFNSFDNWDGSLYAGVSFSPENHYGLTSTFLTQAKDGHIEPITKPATFDPATGEIKYSE</sequence>
<evidence type="ECO:0000256" key="1">
    <source>
        <dbReference type="ARBA" id="ARBA00010062"/>
    </source>
</evidence>
<feature type="region of interest" description="Disordered" evidence="3">
    <location>
        <begin position="28"/>
        <end position="47"/>
    </location>
</feature>
<feature type="compositionally biased region" description="Basic and acidic residues" evidence="3">
    <location>
        <begin position="35"/>
        <end position="46"/>
    </location>
</feature>
<name>A0A2U1K741_9BACI</name>
<dbReference type="EMBL" id="QCZG01000005">
    <property type="protein sequence ID" value="PWA12783.1"/>
    <property type="molecule type" value="Genomic_DNA"/>
</dbReference>
<dbReference type="CDD" id="cd06343">
    <property type="entry name" value="PBP1_ABC_ligand_binding-like"/>
    <property type="match status" value="1"/>
</dbReference>
<evidence type="ECO:0000313" key="7">
    <source>
        <dbReference type="Proteomes" id="UP000245998"/>
    </source>
</evidence>
<dbReference type="RefSeq" id="WP_116553564.1">
    <property type="nucleotide sequence ID" value="NZ_QCZG01000005.1"/>
</dbReference>
<dbReference type="InterPro" id="IPR028082">
    <property type="entry name" value="Peripla_BP_I"/>
</dbReference>
<feature type="domain" description="Leucine-binding protein" evidence="5">
    <location>
        <begin position="56"/>
        <end position="406"/>
    </location>
</feature>
<feature type="signal peptide" evidence="4">
    <location>
        <begin position="1"/>
        <end position="24"/>
    </location>
</feature>
<dbReference type="Proteomes" id="UP000245998">
    <property type="component" value="Unassembled WGS sequence"/>
</dbReference>
<dbReference type="OrthoDB" id="9783240at2"/>
<dbReference type="SUPFAM" id="SSF53822">
    <property type="entry name" value="Periplasmic binding protein-like I"/>
    <property type="match status" value="1"/>
</dbReference>
<dbReference type="PANTHER" id="PTHR47235:SF1">
    <property type="entry name" value="BLR6548 PROTEIN"/>
    <property type="match status" value="1"/>
</dbReference>
<gene>
    <name evidence="6" type="ORF">DCC39_03810</name>
</gene>
<evidence type="ECO:0000256" key="2">
    <source>
        <dbReference type="ARBA" id="ARBA00022729"/>
    </source>
</evidence>
<evidence type="ECO:0000256" key="4">
    <source>
        <dbReference type="SAM" id="SignalP"/>
    </source>
</evidence>
<dbReference type="PROSITE" id="PS51257">
    <property type="entry name" value="PROKAR_LIPOPROTEIN"/>
    <property type="match status" value="1"/>
</dbReference>
<evidence type="ECO:0000313" key="6">
    <source>
        <dbReference type="EMBL" id="PWA12783.1"/>
    </source>
</evidence>
<keyword evidence="7" id="KW-1185">Reference proteome</keyword>
<reference evidence="6 7" key="1">
    <citation type="submission" date="2018-04" db="EMBL/GenBank/DDBJ databases">
        <title>Camelliibacillus theae gen. nov., sp. nov., isolated from Pu'er tea.</title>
        <authorList>
            <person name="Niu L."/>
        </authorList>
    </citation>
    <scope>NUCLEOTIDE SEQUENCE [LARGE SCALE GENOMIC DNA]</scope>
    <source>
        <strain evidence="6 7">T8</strain>
    </source>
</reference>